<keyword evidence="2" id="KW-1185">Reference proteome</keyword>
<comment type="caution">
    <text evidence="1">The sequence shown here is derived from an EMBL/GenBank/DDBJ whole genome shotgun (WGS) entry which is preliminary data.</text>
</comment>
<accession>A0AAV7KQG5</accession>
<name>A0AAV7KQG5_PLEWA</name>
<evidence type="ECO:0000313" key="2">
    <source>
        <dbReference type="Proteomes" id="UP001066276"/>
    </source>
</evidence>
<sequence length="128" mass="14837">MGLHWQDWLEDFEDFIKGSKVTDSVQQLTALGNLIGKDIGQVIKELQTDTASSYQWIRKALNRKFLHKWNIDYERCRINLASQERDESGGRGGRESISRLKRLPRYCASDAFTTEDTLRPWIIEGCQS</sequence>
<gene>
    <name evidence="1" type="ORF">NDU88_001809</name>
</gene>
<protein>
    <submittedName>
        <fullName evidence="1">Uncharacterized protein</fullName>
    </submittedName>
</protein>
<dbReference type="EMBL" id="JANPWB010000016">
    <property type="protein sequence ID" value="KAJ1081631.1"/>
    <property type="molecule type" value="Genomic_DNA"/>
</dbReference>
<dbReference type="Proteomes" id="UP001066276">
    <property type="component" value="Chromosome 12"/>
</dbReference>
<reference evidence="1" key="1">
    <citation type="journal article" date="2022" name="bioRxiv">
        <title>Sequencing and chromosome-scale assembly of the giantPleurodeles waltlgenome.</title>
        <authorList>
            <person name="Brown T."/>
            <person name="Elewa A."/>
            <person name="Iarovenko S."/>
            <person name="Subramanian E."/>
            <person name="Araus A.J."/>
            <person name="Petzold A."/>
            <person name="Susuki M."/>
            <person name="Suzuki K.-i.T."/>
            <person name="Hayashi T."/>
            <person name="Toyoda A."/>
            <person name="Oliveira C."/>
            <person name="Osipova E."/>
            <person name="Leigh N.D."/>
            <person name="Simon A."/>
            <person name="Yun M.H."/>
        </authorList>
    </citation>
    <scope>NUCLEOTIDE SEQUENCE</scope>
    <source>
        <strain evidence="1">20211129_DDA</strain>
        <tissue evidence="1">Liver</tissue>
    </source>
</reference>
<proteinExistence type="predicted"/>
<organism evidence="1 2">
    <name type="scientific">Pleurodeles waltl</name>
    <name type="common">Iberian ribbed newt</name>
    <dbReference type="NCBI Taxonomy" id="8319"/>
    <lineage>
        <taxon>Eukaryota</taxon>
        <taxon>Metazoa</taxon>
        <taxon>Chordata</taxon>
        <taxon>Craniata</taxon>
        <taxon>Vertebrata</taxon>
        <taxon>Euteleostomi</taxon>
        <taxon>Amphibia</taxon>
        <taxon>Batrachia</taxon>
        <taxon>Caudata</taxon>
        <taxon>Salamandroidea</taxon>
        <taxon>Salamandridae</taxon>
        <taxon>Pleurodelinae</taxon>
        <taxon>Pleurodeles</taxon>
    </lineage>
</organism>
<evidence type="ECO:0000313" key="1">
    <source>
        <dbReference type="EMBL" id="KAJ1081631.1"/>
    </source>
</evidence>
<dbReference type="AlphaFoldDB" id="A0AAV7KQG5"/>